<proteinExistence type="predicted"/>
<dbReference type="RefSeq" id="WP_227706325.1">
    <property type="nucleotide sequence ID" value="NZ_JAJEQX010000002.1"/>
</dbReference>
<dbReference type="Proteomes" id="UP001198151">
    <property type="component" value="Unassembled WGS sequence"/>
</dbReference>
<gene>
    <name evidence="2" type="ORF">LKD70_01705</name>
</gene>
<accession>A0ABS8FSZ6</accession>
<evidence type="ECO:0000313" key="2">
    <source>
        <dbReference type="EMBL" id="MCC2253167.1"/>
    </source>
</evidence>
<reference evidence="2 3" key="1">
    <citation type="submission" date="2021-10" db="EMBL/GenBank/DDBJ databases">
        <title>Anaerobic single-cell dispensing facilitates the cultivation of human gut bacteria.</title>
        <authorList>
            <person name="Afrizal A."/>
        </authorList>
    </citation>
    <scope>NUCLEOTIDE SEQUENCE [LARGE SCALE GENOMIC DNA]</scope>
    <source>
        <strain evidence="2 3">CLA-AA-H200</strain>
    </source>
</reference>
<keyword evidence="1" id="KW-0472">Membrane</keyword>
<comment type="caution">
    <text evidence="2">The sequence shown here is derived from an EMBL/GenBank/DDBJ whole genome shotgun (WGS) entry which is preliminary data.</text>
</comment>
<organism evidence="2 3">
    <name type="scientific">Ruminococcus turbiniformis</name>
    <dbReference type="NCBI Taxonomy" id="2881258"/>
    <lineage>
        <taxon>Bacteria</taxon>
        <taxon>Bacillati</taxon>
        <taxon>Bacillota</taxon>
        <taxon>Clostridia</taxon>
        <taxon>Eubacteriales</taxon>
        <taxon>Oscillospiraceae</taxon>
        <taxon>Ruminococcus</taxon>
    </lineage>
</organism>
<feature type="transmembrane region" description="Helical" evidence="1">
    <location>
        <begin position="83"/>
        <end position="111"/>
    </location>
</feature>
<dbReference type="EMBL" id="JAJEQX010000002">
    <property type="protein sequence ID" value="MCC2253167.1"/>
    <property type="molecule type" value="Genomic_DNA"/>
</dbReference>
<evidence type="ECO:0000256" key="1">
    <source>
        <dbReference type="SAM" id="Phobius"/>
    </source>
</evidence>
<keyword evidence="1" id="KW-0812">Transmembrane</keyword>
<feature type="transmembrane region" description="Helical" evidence="1">
    <location>
        <begin position="147"/>
        <end position="167"/>
    </location>
</feature>
<protein>
    <submittedName>
        <fullName evidence="2">Uncharacterized protein</fullName>
    </submittedName>
</protein>
<name>A0ABS8FSZ6_9FIRM</name>
<feature type="transmembrane region" description="Helical" evidence="1">
    <location>
        <begin position="117"/>
        <end position="135"/>
    </location>
</feature>
<sequence>MKFMNRREQVKLPQFQDRAESVLHQFMQALPVIVFFLVMFYTVIFLFGMEYTMVVSLGTLIFQVNYRKKTRPGTLVYIAAQQLFLLVLAFTATWNLALCLILNLTVPFWLIFSKASAFNQLGYFSSLMTFTFMQMMPVDWEGFLTQFAAMALCCLCVLAAVPLYSFVTRKPEQPGTERKAA</sequence>
<keyword evidence="3" id="KW-1185">Reference proteome</keyword>
<keyword evidence="1" id="KW-1133">Transmembrane helix</keyword>
<evidence type="ECO:0000313" key="3">
    <source>
        <dbReference type="Proteomes" id="UP001198151"/>
    </source>
</evidence>